<keyword evidence="1" id="KW-0812">Transmembrane</keyword>
<evidence type="ECO:0000313" key="2">
    <source>
        <dbReference type="EMBL" id="KZS91371.1"/>
    </source>
</evidence>
<evidence type="ECO:0000313" key="3">
    <source>
        <dbReference type="Proteomes" id="UP000076722"/>
    </source>
</evidence>
<evidence type="ECO:0000256" key="1">
    <source>
        <dbReference type="SAM" id="Phobius"/>
    </source>
</evidence>
<feature type="transmembrane region" description="Helical" evidence="1">
    <location>
        <begin position="25"/>
        <end position="42"/>
    </location>
</feature>
<reference evidence="2 3" key="1">
    <citation type="journal article" date="2016" name="Mol. Biol. Evol.">
        <title>Comparative Genomics of Early-Diverging Mushroom-Forming Fungi Provides Insights into the Origins of Lignocellulose Decay Capabilities.</title>
        <authorList>
            <person name="Nagy L.G."/>
            <person name="Riley R."/>
            <person name="Tritt A."/>
            <person name="Adam C."/>
            <person name="Daum C."/>
            <person name="Floudas D."/>
            <person name="Sun H."/>
            <person name="Yadav J.S."/>
            <person name="Pangilinan J."/>
            <person name="Larsson K.H."/>
            <person name="Matsuura K."/>
            <person name="Barry K."/>
            <person name="Labutti K."/>
            <person name="Kuo R."/>
            <person name="Ohm R.A."/>
            <person name="Bhattacharya S.S."/>
            <person name="Shirouzu T."/>
            <person name="Yoshinaga Y."/>
            <person name="Martin F.M."/>
            <person name="Grigoriev I.V."/>
            <person name="Hibbett D.S."/>
        </authorList>
    </citation>
    <scope>NUCLEOTIDE SEQUENCE [LARGE SCALE GENOMIC DNA]</scope>
    <source>
        <strain evidence="2 3">HHB9708</strain>
    </source>
</reference>
<proteinExistence type="predicted"/>
<accession>A0A164SDG9</accession>
<keyword evidence="3" id="KW-1185">Reference proteome</keyword>
<organism evidence="2 3">
    <name type="scientific">Sistotremastrum niveocremeum HHB9708</name>
    <dbReference type="NCBI Taxonomy" id="1314777"/>
    <lineage>
        <taxon>Eukaryota</taxon>
        <taxon>Fungi</taxon>
        <taxon>Dikarya</taxon>
        <taxon>Basidiomycota</taxon>
        <taxon>Agaricomycotina</taxon>
        <taxon>Agaricomycetes</taxon>
        <taxon>Sistotremastrales</taxon>
        <taxon>Sistotremastraceae</taxon>
        <taxon>Sertulicium</taxon>
        <taxon>Sertulicium niveocremeum</taxon>
    </lineage>
</organism>
<dbReference type="EMBL" id="KV419415">
    <property type="protein sequence ID" value="KZS91371.1"/>
    <property type="molecule type" value="Genomic_DNA"/>
</dbReference>
<sequence length="75" mass="8443">MEICSVIVLSSYISAGPLHNILPIQIVKIFLLHVFSYIRLFLRCITLCISHNEKTTSAELPSVSIGCLRFHFTPP</sequence>
<gene>
    <name evidence="2" type="ORF">SISNIDRAFT_163530</name>
</gene>
<dbReference type="Proteomes" id="UP000076722">
    <property type="component" value="Unassembled WGS sequence"/>
</dbReference>
<dbReference type="AlphaFoldDB" id="A0A164SDG9"/>
<keyword evidence="1" id="KW-1133">Transmembrane helix</keyword>
<protein>
    <submittedName>
        <fullName evidence="2">Uncharacterized protein</fullName>
    </submittedName>
</protein>
<keyword evidence="1" id="KW-0472">Membrane</keyword>
<name>A0A164SDG9_9AGAM</name>